<reference evidence="2 3" key="1">
    <citation type="submission" date="2019-05" db="EMBL/GenBank/DDBJ databases">
        <title>Hymenobacter edaphi sp. nov., isolated from abandoned arsenic-contaminated farmland soil.</title>
        <authorList>
            <person name="Nie L."/>
        </authorList>
    </citation>
    <scope>NUCLEOTIDE SEQUENCE [LARGE SCALE GENOMIC DNA]</scope>
    <source>
        <strain evidence="2 3">1-3-3-8</strain>
    </source>
</reference>
<dbReference type="RefSeq" id="WP_138080927.1">
    <property type="nucleotide sequence ID" value="NZ_VAJM01000014.1"/>
</dbReference>
<evidence type="ECO:0000313" key="2">
    <source>
        <dbReference type="EMBL" id="TLM89180.1"/>
    </source>
</evidence>
<name>A0A5R8WJR5_9BACT</name>
<dbReference type="OrthoDB" id="766141at2"/>
<dbReference type="EMBL" id="VAJM01000014">
    <property type="protein sequence ID" value="TLM89180.1"/>
    <property type="molecule type" value="Genomic_DNA"/>
</dbReference>
<organism evidence="2 3">
    <name type="scientific">Hymenobacter jeollabukensis</name>
    <dbReference type="NCBI Taxonomy" id="2025313"/>
    <lineage>
        <taxon>Bacteria</taxon>
        <taxon>Pseudomonadati</taxon>
        <taxon>Bacteroidota</taxon>
        <taxon>Cytophagia</taxon>
        <taxon>Cytophagales</taxon>
        <taxon>Hymenobacteraceae</taxon>
        <taxon>Hymenobacter</taxon>
    </lineage>
</organism>
<gene>
    <name evidence="2" type="ORF">FDY95_21660</name>
</gene>
<keyword evidence="3" id="KW-1185">Reference proteome</keyword>
<proteinExistence type="predicted"/>
<dbReference type="AlphaFoldDB" id="A0A5R8WJR5"/>
<evidence type="ECO:0000256" key="1">
    <source>
        <dbReference type="SAM" id="Phobius"/>
    </source>
</evidence>
<dbReference type="Proteomes" id="UP000305517">
    <property type="component" value="Unassembled WGS sequence"/>
</dbReference>
<keyword evidence="1" id="KW-1133">Transmembrane helix</keyword>
<evidence type="ECO:0008006" key="4">
    <source>
        <dbReference type="Google" id="ProtNLM"/>
    </source>
</evidence>
<feature type="transmembrane region" description="Helical" evidence="1">
    <location>
        <begin position="91"/>
        <end position="110"/>
    </location>
</feature>
<protein>
    <recommendedName>
        <fullName evidence="4">Zinc-ribbon domain-containing protein</fullName>
    </recommendedName>
</protein>
<comment type="caution">
    <text evidence="2">The sequence shown here is derived from an EMBL/GenBank/DDBJ whole genome shotgun (WGS) entry which is preliminary data.</text>
</comment>
<accession>A0A5R8WJR5</accession>
<evidence type="ECO:0000313" key="3">
    <source>
        <dbReference type="Proteomes" id="UP000305517"/>
    </source>
</evidence>
<sequence length="204" mass="22951">MIVYGYHSSHLSTTAVPALACPGCGAHDALRLSVYGRYAHLQWLPLLPLGKTGGVQCSQCRLVLRPKELPRALKAEFRELRAQTRTPLRHCLGLLLASVAVLGSFAAGTWHQVQYRNRLAHPHIGDIYHIRSEAPGYYTLLKVTAVNGNSVRLKQNNYETDREGEIEQLDLPENYDAEPFDLTQLDLQIMKQQQQLVAVERPEE</sequence>
<keyword evidence="1" id="KW-0812">Transmembrane</keyword>
<keyword evidence="1" id="KW-0472">Membrane</keyword>